<dbReference type="InterPro" id="IPR021306">
    <property type="entry name" value="DUF2878"/>
</dbReference>
<reference evidence="2 3" key="1">
    <citation type="submission" date="2023-06" db="EMBL/GenBank/DDBJ databases">
        <title>Identification and characterization of antibiotic-resistant Gram-negative bacteria.</title>
        <authorList>
            <person name="Cho G.-S."/>
            <person name="Lee J."/>
            <person name="Tai E."/>
            <person name="Jeong S."/>
            <person name="Kim I."/>
            <person name="Kim B.-E."/>
            <person name="Jeong M.-I."/>
            <person name="Oh K.-K."/>
            <person name="Franz C.M.A.P."/>
        </authorList>
    </citation>
    <scope>NUCLEOTIDE SEQUENCE [LARGE SCALE GENOMIC DNA]</scope>
    <source>
        <strain evidence="2 3">V106_12</strain>
    </source>
</reference>
<accession>A0AAP4FT33</accession>
<feature type="transmembrane region" description="Helical" evidence="1">
    <location>
        <begin position="103"/>
        <end position="123"/>
    </location>
</feature>
<keyword evidence="1" id="KW-0812">Transmembrane</keyword>
<keyword evidence="1" id="KW-1133">Transmembrane helix</keyword>
<name>A0AAP4FT33_9ENTR</name>
<sequence length="161" mass="18278">MNRHVQVFILAIAFDFYWTMVVIFRERGVMVWLALALLACLMLKPIQRLYAILLAVAGSSLDTLWSLTGLLRFNGEGILPLWMMALWLMFACVWTQLTTTTALPRWLLVLMGTAGGPVAYFLGERLDAIVFQAPAFIVLSWMAMGWLVLILFFHLLVGRQP</sequence>
<keyword evidence="1" id="KW-0472">Membrane</keyword>
<feature type="transmembrane region" description="Helical" evidence="1">
    <location>
        <begin position="135"/>
        <end position="157"/>
    </location>
</feature>
<dbReference type="Proteomes" id="UP001223214">
    <property type="component" value="Unassembled WGS sequence"/>
</dbReference>
<protein>
    <submittedName>
        <fullName evidence="2">DUF2878 domain-containing protein</fullName>
    </submittedName>
</protein>
<organism evidence="2 3">
    <name type="scientific">Lelliottia wanjuensis</name>
    <dbReference type="NCBI Taxonomy" id="3050585"/>
    <lineage>
        <taxon>Bacteria</taxon>
        <taxon>Pseudomonadati</taxon>
        <taxon>Pseudomonadota</taxon>
        <taxon>Gammaproteobacteria</taxon>
        <taxon>Enterobacterales</taxon>
        <taxon>Enterobacteriaceae</taxon>
        <taxon>Lelliottia</taxon>
    </lineage>
</organism>
<feature type="transmembrane region" description="Helical" evidence="1">
    <location>
        <begin position="52"/>
        <end position="71"/>
    </location>
</feature>
<dbReference type="RefSeq" id="WP_285151035.1">
    <property type="nucleotide sequence ID" value="NZ_JASSOM010000001.1"/>
</dbReference>
<dbReference type="AlphaFoldDB" id="A0AAP4FT33"/>
<comment type="caution">
    <text evidence="2">The sequence shown here is derived from an EMBL/GenBank/DDBJ whole genome shotgun (WGS) entry which is preliminary data.</text>
</comment>
<keyword evidence="3" id="KW-1185">Reference proteome</keyword>
<dbReference type="EMBL" id="JASSOM010000001">
    <property type="protein sequence ID" value="MDK9361625.1"/>
    <property type="molecule type" value="Genomic_DNA"/>
</dbReference>
<evidence type="ECO:0000313" key="2">
    <source>
        <dbReference type="EMBL" id="MDK9361625.1"/>
    </source>
</evidence>
<evidence type="ECO:0000313" key="3">
    <source>
        <dbReference type="Proteomes" id="UP001223214"/>
    </source>
</evidence>
<dbReference type="Pfam" id="PF11086">
    <property type="entry name" value="DUF2878"/>
    <property type="match status" value="1"/>
</dbReference>
<feature type="transmembrane region" description="Helical" evidence="1">
    <location>
        <begin position="78"/>
        <end position="97"/>
    </location>
</feature>
<feature type="transmembrane region" description="Helical" evidence="1">
    <location>
        <begin position="6"/>
        <end position="24"/>
    </location>
</feature>
<dbReference type="GeneID" id="97188088"/>
<gene>
    <name evidence="2" type="ORF">QQF32_00085</name>
</gene>
<evidence type="ECO:0000256" key="1">
    <source>
        <dbReference type="SAM" id="Phobius"/>
    </source>
</evidence>
<proteinExistence type="predicted"/>